<dbReference type="Gene3D" id="1.10.260.40">
    <property type="entry name" value="lambda repressor-like DNA-binding domains"/>
    <property type="match status" value="1"/>
</dbReference>
<dbReference type="InterPro" id="IPR010982">
    <property type="entry name" value="Lambda_DNA-bd_dom_sf"/>
</dbReference>
<dbReference type="PANTHER" id="PTHR46558:SF4">
    <property type="entry name" value="DNA-BIDING PHAGE PROTEIN"/>
    <property type="match status" value="1"/>
</dbReference>
<organism evidence="3">
    <name type="scientific">Flavobacterium sp. WC2409</name>
    <dbReference type="NCBI Taxonomy" id="3234139"/>
    <lineage>
        <taxon>Bacteria</taxon>
        <taxon>Pseudomonadati</taxon>
        <taxon>Bacteroidota</taxon>
        <taxon>Flavobacteriia</taxon>
        <taxon>Flavobacteriales</taxon>
        <taxon>Flavobacteriaceae</taxon>
        <taxon>Flavobacterium</taxon>
    </lineage>
</organism>
<reference evidence="3" key="1">
    <citation type="submission" date="2024-07" db="EMBL/GenBank/DDBJ databases">
        <authorList>
            <person name="Biller S.J."/>
        </authorList>
    </citation>
    <scope>NUCLEOTIDE SEQUENCE</scope>
    <source>
        <strain evidence="3">WC2409</strain>
    </source>
</reference>
<dbReference type="AlphaFoldDB" id="A0AB39W251"/>
<proteinExistence type="predicted"/>
<sequence length="119" mass="13767">MNIGVRIKRLRGANSWSQPELAYRLGISQTTLCNIESGKCKKIDFLLMVKVCQEFNITFDYFLKDKQVNKIGSNEERVVGYNNGEINNFPEDVITQIKLLIEDNKQKNAKVKELEQKLK</sequence>
<evidence type="ECO:0000259" key="2">
    <source>
        <dbReference type="PROSITE" id="PS50943"/>
    </source>
</evidence>
<dbReference type="SUPFAM" id="SSF47413">
    <property type="entry name" value="lambda repressor-like DNA-binding domains"/>
    <property type="match status" value="1"/>
</dbReference>
<dbReference type="SMART" id="SM00530">
    <property type="entry name" value="HTH_XRE"/>
    <property type="match status" value="1"/>
</dbReference>
<dbReference type="InterPro" id="IPR001387">
    <property type="entry name" value="Cro/C1-type_HTH"/>
</dbReference>
<protein>
    <submittedName>
        <fullName evidence="3">Helix-turn-helix domain-containing protein</fullName>
    </submittedName>
</protein>
<dbReference type="EMBL" id="CP165625">
    <property type="protein sequence ID" value="XDU94936.1"/>
    <property type="molecule type" value="Genomic_DNA"/>
</dbReference>
<keyword evidence="1" id="KW-0238">DNA-binding</keyword>
<accession>A0AB39W251</accession>
<dbReference type="RefSeq" id="WP_369752759.1">
    <property type="nucleotide sequence ID" value="NZ_CP165625.1"/>
</dbReference>
<dbReference type="CDD" id="cd00093">
    <property type="entry name" value="HTH_XRE"/>
    <property type="match status" value="1"/>
</dbReference>
<name>A0AB39W251_9FLAO</name>
<dbReference type="PROSITE" id="PS50943">
    <property type="entry name" value="HTH_CROC1"/>
    <property type="match status" value="1"/>
</dbReference>
<dbReference type="GO" id="GO:0003677">
    <property type="term" value="F:DNA binding"/>
    <property type="evidence" value="ECO:0007669"/>
    <property type="project" value="UniProtKB-KW"/>
</dbReference>
<feature type="domain" description="HTH cro/C1-type" evidence="2">
    <location>
        <begin position="7"/>
        <end position="62"/>
    </location>
</feature>
<evidence type="ECO:0000313" key="3">
    <source>
        <dbReference type="EMBL" id="XDU94936.1"/>
    </source>
</evidence>
<evidence type="ECO:0000256" key="1">
    <source>
        <dbReference type="ARBA" id="ARBA00023125"/>
    </source>
</evidence>
<gene>
    <name evidence="3" type="ORF">AB3G34_13710</name>
</gene>
<dbReference type="Pfam" id="PF12844">
    <property type="entry name" value="HTH_19"/>
    <property type="match status" value="1"/>
</dbReference>
<dbReference type="PANTHER" id="PTHR46558">
    <property type="entry name" value="TRACRIPTIONAL REGULATORY PROTEIN-RELATED-RELATED"/>
    <property type="match status" value="1"/>
</dbReference>